<name>A0AC34F8N6_9BILA</name>
<evidence type="ECO:0000313" key="1">
    <source>
        <dbReference type="Proteomes" id="UP000887579"/>
    </source>
</evidence>
<organism evidence="1 2">
    <name type="scientific">Panagrolaimus sp. ES5</name>
    <dbReference type="NCBI Taxonomy" id="591445"/>
    <lineage>
        <taxon>Eukaryota</taxon>
        <taxon>Metazoa</taxon>
        <taxon>Ecdysozoa</taxon>
        <taxon>Nematoda</taxon>
        <taxon>Chromadorea</taxon>
        <taxon>Rhabditida</taxon>
        <taxon>Tylenchina</taxon>
        <taxon>Panagrolaimomorpha</taxon>
        <taxon>Panagrolaimoidea</taxon>
        <taxon>Panagrolaimidae</taxon>
        <taxon>Panagrolaimus</taxon>
    </lineage>
</organism>
<accession>A0AC34F8N6</accession>
<protein>
    <submittedName>
        <fullName evidence="2">Peroxisomal ATPase PEX1 N-terminal C-lobe domain-containing protein</fullName>
    </submittedName>
</protein>
<dbReference type="WBParaSite" id="ES5_v2.g13414.t1">
    <property type="protein sequence ID" value="ES5_v2.g13414.t1"/>
    <property type="gene ID" value="ES5_v2.g13414"/>
</dbReference>
<reference evidence="2" key="1">
    <citation type="submission" date="2022-11" db="UniProtKB">
        <authorList>
            <consortium name="WormBaseParasite"/>
        </authorList>
    </citation>
    <scope>IDENTIFICATION</scope>
</reference>
<proteinExistence type="predicted"/>
<dbReference type="Proteomes" id="UP000887579">
    <property type="component" value="Unplaced"/>
</dbReference>
<sequence length="223" mass="25173">MSANNPVTFVIQTFGDRPPFNFLLINPSFALITGIKQGDHLLMEPVNNLPTCISMEIEPETFEDWNIIESTACIIEEIFLDHIRVVRSGMKFVLFVAPGVPAKFQVLNTDPDTSGRESAAVMATNITEVLVAPRKQPKCSHGFRSGPSSRTSSIKPSILDKLTNGNTVNGFLKEFIHPQSERQYRILPRQFLEEIEFDDRRFGHQSFVIALNGLELIKFKCYK</sequence>
<evidence type="ECO:0000313" key="2">
    <source>
        <dbReference type="WBParaSite" id="ES5_v2.g13414.t1"/>
    </source>
</evidence>